<keyword evidence="2" id="KW-1185">Reference proteome</keyword>
<organism evidence="1 2">
    <name type="scientific">Duganella dendranthematis</name>
    <dbReference type="NCBI Taxonomy" id="2728021"/>
    <lineage>
        <taxon>Bacteria</taxon>
        <taxon>Pseudomonadati</taxon>
        <taxon>Pseudomonadota</taxon>
        <taxon>Betaproteobacteria</taxon>
        <taxon>Burkholderiales</taxon>
        <taxon>Oxalobacteraceae</taxon>
        <taxon>Telluria group</taxon>
        <taxon>Duganella</taxon>
    </lineage>
</organism>
<name>A0ABX6MBU4_9BURK</name>
<evidence type="ECO:0000313" key="1">
    <source>
        <dbReference type="EMBL" id="QJD91806.1"/>
    </source>
</evidence>
<dbReference type="Pfam" id="PF10109">
    <property type="entry name" value="Phage_TAC_7"/>
    <property type="match status" value="1"/>
</dbReference>
<evidence type="ECO:0000313" key="2">
    <source>
        <dbReference type="Proteomes" id="UP000503117"/>
    </source>
</evidence>
<dbReference type="InterPro" id="IPR019289">
    <property type="entry name" value="Phage_tail_E/E"/>
</dbReference>
<dbReference type="EMBL" id="CP051684">
    <property type="protein sequence ID" value="QJD91806.1"/>
    <property type="molecule type" value="Genomic_DNA"/>
</dbReference>
<sequence>MDINNNEQGDDSAVAVNPDEITITLRKPVTVGKTAKSDGVTYDSLDLREPNAGELEKASKSATDIGVVLNLISLVAKVPRAVAEGLCQRDLKEASDFLARFNEDAPATGENASLS</sequence>
<gene>
    <name evidence="1" type="ORF">HH213_17950</name>
</gene>
<reference evidence="1 2" key="1">
    <citation type="submission" date="2020-04" db="EMBL/GenBank/DDBJ databases">
        <title>Genome sequencing of novel species.</title>
        <authorList>
            <person name="Heo J."/>
            <person name="Kim S.-J."/>
            <person name="Kim J.-S."/>
            <person name="Hong S.-B."/>
            <person name="Kwon S.-W."/>
        </authorList>
    </citation>
    <scope>NUCLEOTIDE SEQUENCE [LARGE SCALE GENOMIC DNA]</scope>
    <source>
        <strain evidence="1 2">AF9R3</strain>
    </source>
</reference>
<proteinExistence type="predicted"/>
<dbReference type="Proteomes" id="UP000503117">
    <property type="component" value="Chromosome"/>
</dbReference>
<accession>A0ABX6MBU4</accession>
<dbReference type="RefSeq" id="WP_169113123.1">
    <property type="nucleotide sequence ID" value="NZ_CP051684.1"/>
</dbReference>
<protein>
    <submittedName>
        <fullName evidence="1">Phage tail assembly protein</fullName>
    </submittedName>
</protein>